<dbReference type="Pfam" id="PF17389">
    <property type="entry name" value="Bac_rhamnosid6H"/>
    <property type="match status" value="1"/>
</dbReference>
<feature type="domain" description="Alpha-L-rhamnosidase six-hairpin glycosidase" evidence="6">
    <location>
        <begin position="431"/>
        <end position="786"/>
    </location>
</feature>
<feature type="domain" description="Bacterial alpha-L-rhamnosidase N-terminal" evidence="5">
    <location>
        <begin position="150"/>
        <end position="294"/>
    </location>
</feature>
<dbReference type="InterPro" id="IPR013783">
    <property type="entry name" value="Ig-like_fold"/>
</dbReference>
<dbReference type="Gene3D" id="2.60.420.10">
    <property type="entry name" value="Maltose phosphorylase, domain 3"/>
    <property type="match status" value="1"/>
</dbReference>
<name>A0ABU2GIJ0_9EURY</name>
<dbReference type="Pfam" id="PF25788">
    <property type="entry name" value="Ig_Rha78A_N"/>
    <property type="match status" value="1"/>
</dbReference>
<dbReference type="InterPro" id="IPR035398">
    <property type="entry name" value="Bac_rhamnosid_C"/>
</dbReference>
<evidence type="ECO:0000256" key="2">
    <source>
        <dbReference type="ARBA" id="ARBA00012652"/>
    </source>
</evidence>
<dbReference type="EMBL" id="JAMQOP010000004">
    <property type="protein sequence ID" value="MDS0300641.1"/>
    <property type="molecule type" value="Genomic_DNA"/>
</dbReference>
<evidence type="ECO:0000256" key="1">
    <source>
        <dbReference type="ARBA" id="ARBA00001445"/>
    </source>
</evidence>
<dbReference type="SUPFAM" id="SSF48208">
    <property type="entry name" value="Six-hairpin glycosidases"/>
    <property type="match status" value="1"/>
</dbReference>
<dbReference type="InterPro" id="IPR035396">
    <property type="entry name" value="Bac_rhamnosid6H"/>
</dbReference>
<dbReference type="InterPro" id="IPR008902">
    <property type="entry name" value="Rhamnosid_concanavalin"/>
</dbReference>
<accession>A0ABU2GIJ0</accession>
<evidence type="ECO:0000259" key="4">
    <source>
        <dbReference type="Pfam" id="PF05592"/>
    </source>
</evidence>
<dbReference type="InterPro" id="IPR016007">
    <property type="entry name" value="Alpha_rhamnosid"/>
</dbReference>
<dbReference type="InterPro" id="IPR012341">
    <property type="entry name" value="6hp_glycosidase-like_sf"/>
</dbReference>
<dbReference type="PANTHER" id="PTHR33307:SF6">
    <property type="entry name" value="ALPHA-RHAMNOSIDASE (EUROFUNG)-RELATED"/>
    <property type="match status" value="1"/>
</dbReference>
<dbReference type="RefSeq" id="WP_310925551.1">
    <property type="nucleotide sequence ID" value="NZ_JAMQOP010000004.1"/>
</dbReference>
<gene>
    <name evidence="8" type="ORF">NDI76_17970</name>
</gene>
<evidence type="ECO:0000313" key="9">
    <source>
        <dbReference type="Proteomes" id="UP001257060"/>
    </source>
</evidence>
<dbReference type="Pfam" id="PF05592">
    <property type="entry name" value="Bac_rhamnosid"/>
    <property type="match status" value="1"/>
</dbReference>
<dbReference type="Gene3D" id="2.60.40.10">
    <property type="entry name" value="Immunoglobulins"/>
    <property type="match status" value="1"/>
</dbReference>
<dbReference type="Pfam" id="PF08531">
    <property type="entry name" value="Bac_rhamnosid_N"/>
    <property type="match status" value="1"/>
</dbReference>
<dbReference type="Proteomes" id="UP001257060">
    <property type="component" value="Unassembled WGS sequence"/>
</dbReference>
<dbReference type="PANTHER" id="PTHR33307">
    <property type="entry name" value="ALPHA-RHAMNOSIDASE (EUROFUNG)"/>
    <property type="match status" value="1"/>
</dbReference>
<proteinExistence type="predicted"/>
<evidence type="ECO:0000259" key="6">
    <source>
        <dbReference type="Pfam" id="PF17389"/>
    </source>
</evidence>
<protein>
    <recommendedName>
        <fullName evidence="2">alpha-L-rhamnosidase</fullName>
        <ecNumber evidence="2">3.2.1.40</ecNumber>
    </recommendedName>
</protein>
<dbReference type="GO" id="GO:0016787">
    <property type="term" value="F:hydrolase activity"/>
    <property type="evidence" value="ECO:0007669"/>
    <property type="project" value="UniProtKB-KW"/>
</dbReference>
<evidence type="ECO:0000259" key="7">
    <source>
        <dbReference type="Pfam" id="PF17390"/>
    </source>
</evidence>
<dbReference type="EC" id="3.2.1.40" evidence="2"/>
<evidence type="ECO:0000256" key="3">
    <source>
        <dbReference type="ARBA" id="ARBA00022801"/>
    </source>
</evidence>
<dbReference type="InterPro" id="IPR013737">
    <property type="entry name" value="Bac_rhamnosid_N"/>
</dbReference>
<comment type="caution">
    <text evidence="8">The sequence shown here is derived from an EMBL/GenBank/DDBJ whole genome shotgun (WGS) entry which is preliminary data.</text>
</comment>
<organism evidence="8 9">
    <name type="scientific">Halogeometricum salsisoli</name>
    <dbReference type="NCBI Taxonomy" id="2950536"/>
    <lineage>
        <taxon>Archaea</taxon>
        <taxon>Methanobacteriati</taxon>
        <taxon>Methanobacteriota</taxon>
        <taxon>Stenosarchaea group</taxon>
        <taxon>Halobacteria</taxon>
        <taxon>Halobacteriales</taxon>
        <taxon>Haloferacaceae</taxon>
        <taxon>Halogeometricum</taxon>
    </lineage>
</organism>
<reference evidence="8 9" key="1">
    <citation type="submission" date="2022-06" db="EMBL/GenBank/DDBJ databases">
        <title>Halogeometricum sp. a new haloarchaeum isolate from saline soil.</title>
        <authorList>
            <person name="Strakova D."/>
            <person name="Galisteo C."/>
            <person name="Sanchez-Porro C."/>
            <person name="Ventosa A."/>
        </authorList>
    </citation>
    <scope>NUCLEOTIDE SEQUENCE [LARGE SCALE GENOMIC DNA]</scope>
    <source>
        <strain evidence="8 9">S1BR25-6</strain>
    </source>
</reference>
<dbReference type="InterPro" id="IPR008928">
    <property type="entry name" value="6-hairpin_glycosidase_sf"/>
</dbReference>
<feature type="domain" description="Alpha-L-rhamnosidase C-terminal" evidence="7">
    <location>
        <begin position="790"/>
        <end position="860"/>
    </location>
</feature>
<comment type="catalytic activity">
    <reaction evidence="1">
        <text>Hydrolysis of terminal non-reducing alpha-L-rhamnose residues in alpha-L-rhamnosides.</text>
        <dbReference type="EC" id="3.2.1.40"/>
    </reaction>
</comment>
<feature type="domain" description="Alpha-L-rhamnosidase concanavalin-like" evidence="4">
    <location>
        <begin position="324"/>
        <end position="419"/>
    </location>
</feature>
<dbReference type="Gene3D" id="1.50.10.10">
    <property type="match status" value="1"/>
</dbReference>
<dbReference type="Gene3D" id="2.60.120.260">
    <property type="entry name" value="Galactose-binding domain-like"/>
    <property type="match status" value="2"/>
</dbReference>
<evidence type="ECO:0000259" key="5">
    <source>
        <dbReference type="Pfam" id="PF08531"/>
    </source>
</evidence>
<keyword evidence="3 8" id="KW-0378">Hydrolase</keyword>
<sequence>MTAADRPTGLRTEYATEPLGIDETNPCLRWRVETDRKGAKQTAFRVLVASTRERLDDDEGDAWDTGKRTTSRPAVEYDGAPLTAEGRYHWKVRVWDETGTAGEWSDAATWEMGPLAADDWEASWIRRPEDGEFERGQFSYFRREIAFDAAVERARVHVSAGHQYALSVNGSVVDRGQSFAYPDYQYYKTVEVTDALNAGENALGVLHTWNGEGQGRPEGEPGLLLRLVAELADGSRRVVTTDGSWRTREGPWTDAPLRNGEIAEPVEVVDQRRRPEGWSRPGFDDAAWDTVDVVGEHPAGPWERLVAQNRGIERRAVAPESVERLDSGALVFDFGRVYAGVPVVRFESGTDSRRVEMRAGYRREADGSVSADEGTQWTDMRYACVQRDGEQTFRPFHYLGLRYLQVDDPGEDLSPDQVEVIARHNEVPDPHAATFESSNETVDEVFELARHSALYGSQEQFVDTPTREKGQFLMDALNISRVTTRAFGERRLSRQAIEEFVQSHYRYWAESGRLNAVYPNGDGRRDIPDFTESFPEWVWRYYLVSDDRTLLETAYPVVRAVADYVVRHVDEETGLVTNLSGGEGGPYEEGIVDWPAEMRYGYDRAWPARTTVNLLGVNALARAERIGAELGRPDPELAYFRRRCEALESAVVDRLFDGDLFVDGADAEGASEHASQHANALALAFGVVPEGAIDRVADHVADAGMRMGPMMVPWLLQAFEASDRPAAMVDLLTDPADDGWANILAQGGTFTWETWHCRDEDLPDDERRNRSESHAMGATVLAYVQRVLLGVEFDDAAVGRVRVRPPTDGLESASGRVPTEYGPLRAAWERTDGEFSLSLTIPWNVEATVLLPAPAEGTVSVDGEPLGDVDDRADPAVPGVDCAARVDGELAVDVKAGTYRFSVGRS</sequence>
<keyword evidence="9" id="KW-1185">Reference proteome</keyword>
<dbReference type="Pfam" id="PF17390">
    <property type="entry name" value="Bac_rhamnosid_C"/>
    <property type="match status" value="1"/>
</dbReference>
<evidence type="ECO:0000313" key="8">
    <source>
        <dbReference type="EMBL" id="MDS0300641.1"/>
    </source>
</evidence>